<dbReference type="InterPro" id="IPR035985">
    <property type="entry name" value="Ubiquitin-activating_enz"/>
</dbReference>
<dbReference type="OrthoDB" id="7848394at2"/>
<keyword evidence="2" id="KW-1185">Reference proteome</keyword>
<protein>
    <submittedName>
        <fullName evidence="1">ThiF family protein</fullName>
    </submittedName>
</protein>
<dbReference type="STRING" id="337701.SAMN05444398_1165"/>
<reference evidence="1 2" key="1">
    <citation type="submission" date="2016-11" db="EMBL/GenBank/DDBJ databases">
        <authorList>
            <person name="Jaros S."/>
            <person name="Januszkiewicz K."/>
            <person name="Wedrychowicz H."/>
        </authorList>
    </citation>
    <scope>NUCLEOTIDE SEQUENCE [LARGE SCALE GENOMIC DNA]</scope>
    <source>
        <strain evidence="1 2">DSM 29589</strain>
    </source>
</reference>
<dbReference type="Gene3D" id="3.40.50.720">
    <property type="entry name" value="NAD(P)-binding Rossmann-like Domain"/>
    <property type="match status" value="1"/>
</dbReference>
<gene>
    <name evidence="1" type="ORF">SAMN05444398_1165</name>
</gene>
<sequence>MPGKTSAELAEAIVQILLIHPEVFDGRVISDAGGEPEIQILVNVEMPLPMKAKGQSPNGIRTKEPVTAKIPQNYPWKSPRFNLRDDFPRNLPHLQPIGKSHPPQPCLVDGHQDEFFRQFDLHENGLLQLIDQLIAWLEKAATDQLNNAAHGWEPVLRAGVSNSITLNAAYCRQLVRPGGGISLLSGRYLRSSKTEEPQFFLSADANKIPLKKDKPDIFTAKWIEDYASGNTVVAVVSPPKLPTGKPRLETEHYAEYIENFEDILARGKQLGCYALIQSLLTNISRYFDKAYLNQRVPVGLIFCIRRPFKLTGMETDIELIPYIFEIFPSDGRKSILEGGGSSKAYPAAQIDAISKELLCSVSGTKMPPRTAILGCGSVGSKAAFHLARTGGTITSVSDSDYFGAHNMARHALVRDNLGGQKANELAKELATLDQSPRTYPADILTGLSTDDGRKTIIPPRTQLILNTTASLGVREALCQWKPKFRKARVSEIALFGHGEAGIMLLEAPEGNPNLCDLMASFHAEKISPTAFKLLHDSEFGLSEVQIGQGCHSASMPMSDMRLSILTGTMVEELLELNDSKTNEGKIVFGFRNGSDRLNTQWATWTVPAFEIIPIAGSDGWKLRVSKAVLERIRVEMEAFPGVETGGVIVGTCSSRLRTICVVDTIPAPEDSERSAAKFILGEKGLKKAIERRFQESGEKLLDLGTWHSHVVEVGPSSLDWTTAADLAKGRPPPSVLLIATPTRLHAISKGI</sequence>
<organism evidence="1 2">
    <name type="scientific">Roseovarius pacificus</name>
    <dbReference type="NCBI Taxonomy" id="337701"/>
    <lineage>
        <taxon>Bacteria</taxon>
        <taxon>Pseudomonadati</taxon>
        <taxon>Pseudomonadota</taxon>
        <taxon>Alphaproteobacteria</taxon>
        <taxon>Rhodobacterales</taxon>
        <taxon>Roseobacteraceae</taxon>
        <taxon>Roseovarius</taxon>
    </lineage>
</organism>
<dbReference type="Proteomes" id="UP000183974">
    <property type="component" value="Unassembled WGS sequence"/>
</dbReference>
<dbReference type="AlphaFoldDB" id="A0A1M7IMX9"/>
<dbReference type="Pfam" id="PF14457">
    <property type="entry name" value="Prok-E2_A"/>
    <property type="match status" value="1"/>
</dbReference>
<dbReference type="SUPFAM" id="SSF69572">
    <property type="entry name" value="Activating enzymes of the ubiquitin-like proteins"/>
    <property type="match status" value="1"/>
</dbReference>
<dbReference type="RefSeq" id="WP_073037059.1">
    <property type="nucleotide sequence ID" value="NZ_BMLR01000016.1"/>
</dbReference>
<evidence type="ECO:0000313" key="1">
    <source>
        <dbReference type="EMBL" id="SHM41963.1"/>
    </source>
</evidence>
<dbReference type="InterPro" id="IPR032865">
    <property type="entry name" value="Prok-E2_A"/>
</dbReference>
<accession>A0A1M7IMX9</accession>
<dbReference type="EMBL" id="FRBR01000016">
    <property type="protein sequence ID" value="SHM41963.1"/>
    <property type="molecule type" value="Genomic_DNA"/>
</dbReference>
<dbReference type="GO" id="GO:0008641">
    <property type="term" value="F:ubiquitin-like modifier activating enzyme activity"/>
    <property type="evidence" value="ECO:0007669"/>
    <property type="project" value="InterPro"/>
</dbReference>
<dbReference type="Gene3D" id="3.40.140.10">
    <property type="entry name" value="Cytidine Deaminase, domain 2"/>
    <property type="match status" value="1"/>
</dbReference>
<proteinExistence type="predicted"/>
<evidence type="ECO:0000313" key="2">
    <source>
        <dbReference type="Proteomes" id="UP000183974"/>
    </source>
</evidence>
<name>A0A1M7IMX9_9RHOB</name>